<accession>A0A8J5J473</accession>
<name>A0A8J5J473_9STRA</name>
<evidence type="ECO:0000313" key="1">
    <source>
        <dbReference type="EMBL" id="KAG6956743.1"/>
    </source>
</evidence>
<sequence length="233" mass="25924">MKRSLLDFQLMNKVDEIGSSCNEFAESADAGGHVIYPDWELRIYGTLSPNDPALVQSPVSWGTLLGFHDDPWVNSAEFREASQKLKNMGLEETSQHFHAIDWICQRRRLYITATQKPDTVANAQTFEPLQRMLSIRVPPIVQMCMMPGGTKFELLWKQDIVADTYCLDMDTSYSGSVNFVDITAAVARTAASEISVCLEGYGGDMVDNSMLVPHHSTVDAGFYLSSLLCGRSL</sequence>
<proteinExistence type="predicted"/>
<keyword evidence="2" id="KW-1185">Reference proteome</keyword>
<dbReference type="Proteomes" id="UP000709295">
    <property type="component" value="Unassembled WGS sequence"/>
</dbReference>
<protein>
    <submittedName>
        <fullName evidence="1">Uncharacterized protein</fullName>
    </submittedName>
</protein>
<gene>
    <name evidence="1" type="ORF">JG688_00011279</name>
</gene>
<evidence type="ECO:0000313" key="2">
    <source>
        <dbReference type="Proteomes" id="UP000709295"/>
    </source>
</evidence>
<dbReference type="AlphaFoldDB" id="A0A8J5J473"/>
<dbReference type="EMBL" id="JAENGY010000778">
    <property type="protein sequence ID" value="KAG6956743.1"/>
    <property type="molecule type" value="Genomic_DNA"/>
</dbReference>
<comment type="caution">
    <text evidence="1">The sequence shown here is derived from an EMBL/GenBank/DDBJ whole genome shotgun (WGS) entry which is preliminary data.</text>
</comment>
<reference evidence="1" key="1">
    <citation type="submission" date="2021-01" db="EMBL/GenBank/DDBJ databases">
        <title>Phytophthora aleatoria, a newly-described species from Pinus radiata is distinct from Phytophthora cactorum isolates based on comparative genomics.</title>
        <authorList>
            <person name="Mcdougal R."/>
            <person name="Panda P."/>
            <person name="Williams N."/>
            <person name="Studholme D.J."/>
        </authorList>
    </citation>
    <scope>NUCLEOTIDE SEQUENCE</scope>
    <source>
        <strain evidence="1">NZFS 4037</strain>
    </source>
</reference>
<organism evidence="1 2">
    <name type="scientific">Phytophthora aleatoria</name>
    <dbReference type="NCBI Taxonomy" id="2496075"/>
    <lineage>
        <taxon>Eukaryota</taxon>
        <taxon>Sar</taxon>
        <taxon>Stramenopiles</taxon>
        <taxon>Oomycota</taxon>
        <taxon>Peronosporomycetes</taxon>
        <taxon>Peronosporales</taxon>
        <taxon>Peronosporaceae</taxon>
        <taxon>Phytophthora</taxon>
    </lineage>
</organism>